<organism evidence="2 3">
    <name type="scientific">Paraburkholderia ribeironis</name>
    <dbReference type="NCBI Taxonomy" id="1247936"/>
    <lineage>
        <taxon>Bacteria</taxon>
        <taxon>Pseudomonadati</taxon>
        <taxon>Pseudomonadota</taxon>
        <taxon>Betaproteobacteria</taxon>
        <taxon>Burkholderiales</taxon>
        <taxon>Burkholderiaceae</taxon>
        <taxon>Paraburkholderia</taxon>
    </lineage>
</organism>
<keyword evidence="3" id="KW-1185">Reference proteome</keyword>
<evidence type="ECO:0000313" key="2">
    <source>
        <dbReference type="EMBL" id="SIT48906.1"/>
    </source>
</evidence>
<dbReference type="EMBL" id="CYGX02000117">
    <property type="protein sequence ID" value="SIT48906.1"/>
    <property type="molecule type" value="Genomic_DNA"/>
</dbReference>
<gene>
    <name evidence="2" type="ORF">BN2475_1170004</name>
</gene>
<sequence length="161" mass="17729">MPTVQTFRNNTAPVDAPNRQGRKGWKNMDGNKLKEMSPRLSMSGEFLRDAKRSSLSSMSRLRCGFESAYLVLCEIAVAYGVVLDGLTHPAQQVLEQGMDGLDATDEERACIDALAEWIKADCIGLQPCSADDICDVAEGLLRRYRMKPGGFSIEVASNREP</sequence>
<dbReference type="AlphaFoldDB" id="A0A1N7SN96"/>
<accession>A0A1N7SN96</accession>
<feature type="compositionally biased region" description="Polar residues" evidence="1">
    <location>
        <begin position="1"/>
        <end position="12"/>
    </location>
</feature>
<evidence type="ECO:0000256" key="1">
    <source>
        <dbReference type="SAM" id="MobiDB-lite"/>
    </source>
</evidence>
<proteinExistence type="predicted"/>
<feature type="region of interest" description="Disordered" evidence="1">
    <location>
        <begin position="1"/>
        <end position="28"/>
    </location>
</feature>
<reference evidence="2 3" key="1">
    <citation type="submission" date="2016-12" db="EMBL/GenBank/DDBJ databases">
        <authorList>
            <person name="Song W.-J."/>
            <person name="Kurnit D.M."/>
        </authorList>
    </citation>
    <scope>NUCLEOTIDE SEQUENCE [LARGE SCALE GENOMIC DNA]</scope>
    <source>
        <strain evidence="2 3">STM7296</strain>
    </source>
</reference>
<dbReference type="Proteomes" id="UP000187012">
    <property type="component" value="Unassembled WGS sequence"/>
</dbReference>
<name>A0A1N7SN96_9BURK</name>
<evidence type="ECO:0000313" key="3">
    <source>
        <dbReference type="Proteomes" id="UP000187012"/>
    </source>
</evidence>
<protein>
    <submittedName>
        <fullName evidence="2">Uncharacterized protein</fullName>
    </submittedName>
</protein>